<organism evidence="7 8">
    <name type="scientific">Cordyceps javanica</name>
    <dbReference type="NCBI Taxonomy" id="43265"/>
    <lineage>
        <taxon>Eukaryota</taxon>
        <taxon>Fungi</taxon>
        <taxon>Dikarya</taxon>
        <taxon>Ascomycota</taxon>
        <taxon>Pezizomycotina</taxon>
        <taxon>Sordariomycetes</taxon>
        <taxon>Hypocreomycetidae</taxon>
        <taxon>Hypocreales</taxon>
        <taxon>Cordycipitaceae</taxon>
        <taxon>Cordyceps</taxon>
    </lineage>
</organism>
<feature type="transmembrane region" description="Helical" evidence="6">
    <location>
        <begin position="114"/>
        <end position="132"/>
    </location>
</feature>
<keyword evidence="3 6" id="KW-1133">Transmembrane helix</keyword>
<keyword evidence="2 6" id="KW-0812">Transmembrane</keyword>
<proteinExistence type="inferred from homology"/>
<feature type="transmembrane region" description="Helical" evidence="6">
    <location>
        <begin position="85"/>
        <end position="102"/>
    </location>
</feature>
<comment type="caution">
    <text evidence="7">The sequence shown here is derived from an EMBL/GenBank/DDBJ whole genome shotgun (WGS) entry which is preliminary data.</text>
</comment>
<sequence length="188" mass="20202">MHLTGPSLIAVATGIVGSAWASGKFSAHPSNPSTPQPKFLAADHLFTFLAGAIASATLMGVSAALDVPETTARSWRELYRRGANLMPKVAATVTLAYGYAAYDAHRSGGLWGGYVAAAGFVISIVPFTVVVMRYTNTCLHKMAEGRDETKAWNLRELLQRWNLLNLTRSCLCLISSVLGMVTMVQNIN</sequence>
<evidence type="ECO:0000256" key="4">
    <source>
        <dbReference type="ARBA" id="ARBA00023136"/>
    </source>
</evidence>
<evidence type="ECO:0000256" key="5">
    <source>
        <dbReference type="ARBA" id="ARBA00034313"/>
    </source>
</evidence>
<evidence type="ECO:0000256" key="2">
    <source>
        <dbReference type="ARBA" id="ARBA00022692"/>
    </source>
</evidence>
<dbReference type="InterPro" id="IPR013901">
    <property type="entry name" value="Anthrone_oxy"/>
</dbReference>
<keyword evidence="8" id="KW-1185">Reference proteome</keyword>
<comment type="subcellular location">
    <subcellularLocation>
        <location evidence="1">Membrane</location>
        <topology evidence="1">Multi-pass membrane protein</topology>
    </subcellularLocation>
</comment>
<dbReference type="AlphaFoldDB" id="A0A545V5E9"/>
<keyword evidence="4 6" id="KW-0472">Membrane</keyword>
<evidence type="ECO:0000256" key="1">
    <source>
        <dbReference type="ARBA" id="ARBA00004141"/>
    </source>
</evidence>
<accession>A0A545V5E9</accession>
<dbReference type="PANTHER" id="PTHR35042:SF1">
    <property type="entry name" value="DUF1772-DOMAIN-CONTAINING PROTEIN"/>
    <property type="match status" value="1"/>
</dbReference>
<dbReference type="Proteomes" id="UP000315783">
    <property type="component" value="Unassembled WGS sequence"/>
</dbReference>
<evidence type="ECO:0000313" key="7">
    <source>
        <dbReference type="EMBL" id="TQV96918.1"/>
    </source>
</evidence>
<feature type="transmembrane region" description="Helical" evidence="6">
    <location>
        <begin position="45"/>
        <end position="65"/>
    </location>
</feature>
<reference evidence="7 8" key="1">
    <citation type="journal article" date="2019" name="Appl. Microbiol. Biotechnol.">
        <title>Genome sequence of Isaria javanica and comparative genome analysis insights into family S53 peptidase evolution in fungal entomopathogens.</title>
        <authorList>
            <person name="Lin R."/>
            <person name="Zhang X."/>
            <person name="Xin B."/>
            <person name="Zou M."/>
            <person name="Gao Y."/>
            <person name="Qin F."/>
            <person name="Hu Q."/>
            <person name="Xie B."/>
            <person name="Cheng X."/>
        </authorList>
    </citation>
    <scope>NUCLEOTIDE SEQUENCE [LARGE SCALE GENOMIC DNA]</scope>
    <source>
        <strain evidence="7 8">IJ1G</strain>
    </source>
</reference>
<evidence type="ECO:0008006" key="9">
    <source>
        <dbReference type="Google" id="ProtNLM"/>
    </source>
</evidence>
<dbReference type="PANTHER" id="PTHR35042">
    <property type="entry name" value="ANTHRONE OXYGENASE ENCC"/>
    <property type="match status" value="1"/>
</dbReference>
<evidence type="ECO:0000256" key="3">
    <source>
        <dbReference type="ARBA" id="ARBA00022989"/>
    </source>
</evidence>
<gene>
    <name evidence="7" type="ORF">IF1G_04158</name>
</gene>
<protein>
    <recommendedName>
        <fullName evidence="9">Noranthrone monooxygenase</fullName>
    </recommendedName>
</protein>
<dbReference type="Pfam" id="PF08592">
    <property type="entry name" value="Anthrone_oxy"/>
    <property type="match status" value="1"/>
</dbReference>
<name>A0A545V5E9_9HYPO</name>
<dbReference type="EMBL" id="SPUK01000005">
    <property type="protein sequence ID" value="TQV96918.1"/>
    <property type="molecule type" value="Genomic_DNA"/>
</dbReference>
<dbReference type="GO" id="GO:0016020">
    <property type="term" value="C:membrane"/>
    <property type="evidence" value="ECO:0007669"/>
    <property type="project" value="UniProtKB-SubCell"/>
</dbReference>
<evidence type="ECO:0000256" key="6">
    <source>
        <dbReference type="SAM" id="Phobius"/>
    </source>
</evidence>
<evidence type="ECO:0000313" key="8">
    <source>
        <dbReference type="Proteomes" id="UP000315783"/>
    </source>
</evidence>
<comment type="similarity">
    <text evidence="5">Belongs to the anthrone oxygenase family.</text>
</comment>